<gene>
    <name evidence="1" type="ORF">LWC05_05585</name>
</gene>
<organism evidence="1 2">
    <name type="scientific">Acetobacter sicerae</name>
    <dbReference type="NCBI Taxonomy" id="85325"/>
    <lineage>
        <taxon>Bacteria</taxon>
        <taxon>Pseudomonadati</taxon>
        <taxon>Pseudomonadota</taxon>
        <taxon>Alphaproteobacteria</taxon>
        <taxon>Acetobacterales</taxon>
        <taxon>Acetobacteraceae</taxon>
        <taxon>Acetobacter</taxon>
    </lineage>
</organism>
<keyword evidence="2" id="KW-1185">Reference proteome</keyword>
<name>A0ABS8VRA3_9PROT</name>
<reference evidence="1 2" key="1">
    <citation type="submission" date="2021-12" db="EMBL/GenBank/DDBJ databases">
        <title>Genome sequence of Acetobacter sicerae DmPark20a_162.</title>
        <authorList>
            <person name="Chaston J.M."/>
        </authorList>
    </citation>
    <scope>NUCLEOTIDE SEQUENCE [LARGE SCALE GENOMIC DNA]</scope>
    <source>
        <strain evidence="1 2">DmPark20a_162</strain>
    </source>
</reference>
<comment type="caution">
    <text evidence="1">The sequence shown here is derived from an EMBL/GenBank/DDBJ whole genome shotgun (WGS) entry which is preliminary data.</text>
</comment>
<proteinExistence type="predicted"/>
<dbReference type="EMBL" id="JAJSOJ010000016">
    <property type="protein sequence ID" value="MCE0743363.1"/>
    <property type="molecule type" value="Genomic_DNA"/>
</dbReference>
<evidence type="ECO:0000313" key="2">
    <source>
        <dbReference type="Proteomes" id="UP001521074"/>
    </source>
</evidence>
<protein>
    <submittedName>
        <fullName evidence="1">Uncharacterized protein</fullName>
    </submittedName>
</protein>
<evidence type="ECO:0000313" key="1">
    <source>
        <dbReference type="EMBL" id="MCE0743363.1"/>
    </source>
</evidence>
<dbReference type="Proteomes" id="UP001521074">
    <property type="component" value="Unassembled WGS sequence"/>
</dbReference>
<dbReference type="RefSeq" id="WP_232876937.1">
    <property type="nucleotide sequence ID" value="NZ_JAJSOJ010000016.1"/>
</dbReference>
<sequence>MTARPEMIRALSASMLRLKAMCGLLTTTATLLSDGRCDDDAANRILIAAGEAVNAMRAEREAISQTQKPTT</sequence>
<accession>A0ABS8VRA3</accession>